<keyword evidence="5 6" id="KW-0961">Cell wall biogenesis/degradation</keyword>
<reference evidence="7" key="1">
    <citation type="submission" date="2024-02" db="EMBL/GenBank/DDBJ databases">
        <authorList>
            <consortium name="ELIXIR-Norway"/>
            <consortium name="Elixir Norway"/>
        </authorList>
    </citation>
    <scope>NUCLEOTIDE SEQUENCE</scope>
</reference>
<sequence length="622" mass="70150">MARKPLSMAKKVLPGRISCCAAFTLVSALGLVSFLLLCTFVSVGDYIPHVQLGTSIYPHFLIGEDGLLDEPFPEAPILDAPSLIEAIQKATTEALNGEPEVEFSEAERKEWQEKNKCSSRVGLEPLYKRRKFVRHVERNAKWDAIFQEYTKLHRTCIQKYGDDLTNIFLSKNSTPGCKFVVAGGPWWAGLGNKILPTVAVLLYAVLTQRVLLVTRASLLPEVICEPFEGSSWRVDPGERFTPVEAHDNLWTSPVKFEQELDSVSTGLNWAYHHKSSLFAVRVAGWCQPVKRFFCDREQRIYTKVPWQYFTSCLYFLPKLFAIPMFRTVLEDIFPDRMAVTHLVRSTMLPSDTVWKRVLQTNRMYLEPADRRVGIQIRYRDGEKQFNQLHTTINTKFMQCAWKNGILPDVNNPKPTTLVQSRVSTTVGSRNVVDDVDNQAINNSSTTNSNTAVSHELRPAAISILVTSLFPDLHDHLTDLYNRNPPLSGEVIGVVQLTRSSVQGSGVEEDNQALAEVISLSLSDHLFVSPLSTFGGLAQAYGALTPWFLEFRDNSNLYPCTRGHTVDPCYQDPDFSYFCPHDRSKFNFTGRNFTDIVPYIQKCPSIDTPNGLQLVTTPLEDIV</sequence>
<dbReference type="EMBL" id="OZ019905">
    <property type="protein sequence ID" value="CAK9201570.1"/>
    <property type="molecule type" value="Genomic_DNA"/>
</dbReference>
<evidence type="ECO:0000256" key="1">
    <source>
        <dbReference type="ARBA" id="ARBA00010481"/>
    </source>
</evidence>
<dbReference type="Proteomes" id="UP001497512">
    <property type="component" value="Chromosome 13"/>
</dbReference>
<keyword evidence="3 6" id="KW-0808">Transferase</keyword>
<gene>
    <name evidence="7" type="ORF">CSSPTR1EN2_LOCUS5973</name>
</gene>
<evidence type="ECO:0000256" key="3">
    <source>
        <dbReference type="ARBA" id="ARBA00022679"/>
    </source>
</evidence>
<comment type="function">
    <text evidence="6">May be involved in cell wall biosynthesis.</text>
</comment>
<proteinExistence type="inferred from homology"/>
<evidence type="ECO:0000256" key="2">
    <source>
        <dbReference type="ARBA" id="ARBA00022676"/>
    </source>
</evidence>
<dbReference type="InterPro" id="IPR004938">
    <property type="entry name" value="XG_FTase"/>
</dbReference>
<name>A0ABP0TPY4_9BRYO</name>
<comment type="similarity">
    <text evidence="1 6">Belongs to the glycosyltransferase 37 family.</text>
</comment>
<evidence type="ECO:0000256" key="4">
    <source>
        <dbReference type="ARBA" id="ARBA00023180"/>
    </source>
</evidence>
<evidence type="ECO:0000313" key="7">
    <source>
        <dbReference type="EMBL" id="CAK9201570.1"/>
    </source>
</evidence>
<dbReference type="Pfam" id="PF03254">
    <property type="entry name" value="XG_FTase"/>
    <property type="match status" value="1"/>
</dbReference>
<dbReference type="EC" id="2.4.1.-" evidence="6"/>
<keyword evidence="8" id="KW-1185">Reference proteome</keyword>
<evidence type="ECO:0000256" key="6">
    <source>
        <dbReference type="RuleBase" id="RU367004"/>
    </source>
</evidence>
<dbReference type="PANTHER" id="PTHR31889">
    <property type="entry name" value="FUCOSYLTRANSFERASE 2-RELATED"/>
    <property type="match status" value="1"/>
</dbReference>
<dbReference type="PANTHER" id="PTHR31889:SF86">
    <property type="entry name" value="FUCOSYLTRANSFERASE"/>
    <property type="match status" value="1"/>
</dbReference>
<keyword evidence="2 6" id="KW-0328">Glycosyltransferase</keyword>
<keyword evidence="6" id="KW-0333">Golgi apparatus</keyword>
<protein>
    <recommendedName>
        <fullName evidence="6">Fucosyltransferase</fullName>
        <ecNumber evidence="6">2.4.1.-</ecNumber>
    </recommendedName>
</protein>
<keyword evidence="4" id="KW-0325">Glycoprotein</keyword>
<comment type="subcellular location">
    <subcellularLocation>
        <location evidence="6">Golgi apparatus</location>
        <location evidence="6">Golgi stack membrane</location>
        <topology evidence="6">Single-pass type II membrane protein</topology>
    </subcellularLocation>
</comment>
<accession>A0ABP0TPY4</accession>
<evidence type="ECO:0000256" key="5">
    <source>
        <dbReference type="ARBA" id="ARBA00023316"/>
    </source>
</evidence>
<evidence type="ECO:0000313" key="8">
    <source>
        <dbReference type="Proteomes" id="UP001497512"/>
    </source>
</evidence>
<organism evidence="7 8">
    <name type="scientific">Sphagnum troendelagicum</name>
    <dbReference type="NCBI Taxonomy" id="128251"/>
    <lineage>
        <taxon>Eukaryota</taxon>
        <taxon>Viridiplantae</taxon>
        <taxon>Streptophyta</taxon>
        <taxon>Embryophyta</taxon>
        <taxon>Bryophyta</taxon>
        <taxon>Sphagnophytina</taxon>
        <taxon>Sphagnopsida</taxon>
        <taxon>Sphagnales</taxon>
        <taxon>Sphagnaceae</taxon>
        <taxon>Sphagnum</taxon>
    </lineage>
</organism>